<reference evidence="3 4" key="1">
    <citation type="submission" date="2018-06" db="EMBL/GenBank/DDBJ databases">
        <title>Whole genome sequencing of a novel hydrocarbon degrading bacterial strain, PW21 isolated from oil contaminated produced water sample.</title>
        <authorList>
            <person name="Nagkirti P."/>
            <person name="Shaikh A."/>
            <person name="Gowdaman V."/>
            <person name="Engineer A.E."/>
            <person name="Dagar S."/>
            <person name="Dhakephalkar P.K."/>
        </authorList>
    </citation>
    <scope>NUCLEOTIDE SEQUENCE [LARGE SCALE GENOMIC DNA]</scope>
    <source>
        <strain evidence="3 4">PW21</strain>
    </source>
</reference>
<name>A0A2W5WWD7_9MICO</name>
<keyword evidence="2" id="KW-0472">Membrane</keyword>
<comment type="caution">
    <text evidence="3">The sequence shown here is derived from an EMBL/GenBank/DDBJ whole genome shotgun (WGS) entry which is preliminary data.</text>
</comment>
<organism evidence="3 4">
    <name type="scientific">Xylanimonas oleitrophica</name>
    <dbReference type="NCBI Taxonomy" id="2607479"/>
    <lineage>
        <taxon>Bacteria</taxon>
        <taxon>Bacillati</taxon>
        <taxon>Actinomycetota</taxon>
        <taxon>Actinomycetes</taxon>
        <taxon>Micrococcales</taxon>
        <taxon>Promicromonosporaceae</taxon>
        <taxon>Xylanimonas</taxon>
    </lineage>
</organism>
<accession>A0A2W5WWD7</accession>
<sequence>MSQSSTPVPAAPAPVRDDGGAAERRRARRVTYGSVALLLVVAVAQVELWPLTSFRLFSHVRTGEGQTLRLVATAPDGQVVPVPVGARSGGSTAHRLKDLAGAEPEAAREMVDGWLELAGVDPADVRTVRLERELWELDPVTLERRTVAVTVLVEVER</sequence>
<evidence type="ECO:0000313" key="3">
    <source>
        <dbReference type="EMBL" id="PZR52145.1"/>
    </source>
</evidence>
<dbReference type="AlphaFoldDB" id="A0A2W5WWD7"/>
<dbReference type="EMBL" id="QKWH01000012">
    <property type="protein sequence ID" value="PZR52145.1"/>
    <property type="molecule type" value="Genomic_DNA"/>
</dbReference>
<evidence type="ECO:0000256" key="2">
    <source>
        <dbReference type="SAM" id="Phobius"/>
    </source>
</evidence>
<keyword evidence="2" id="KW-0812">Transmembrane</keyword>
<protein>
    <submittedName>
        <fullName evidence="3">Uncharacterized protein</fullName>
    </submittedName>
</protein>
<gene>
    <name evidence="3" type="ORF">DNL40_13115</name>
</gene>
<proteinExistence type="predicted"/>
<feature type="region of interest" description="Disordered" evidence="1">
    <location>
        <begin position="1"/>
        <end position="22"/>
    </location>
</feature>
<keyword evidence="4" id="KW-1185">Reference proteome</keyword>
<feature type="transmembrane region" description="Helical" evidence="2">
    <location>
        <begin position="30"/>
        <end position="51"/>
    </location>
</feature>
<dbReference type="Proteomes" id="UP000248783">
    <property type="component" value="Unassembled WGS sequence"/>
</dbReference>
<dbReference type="RefSeq" id="WP_111251708.1">
    <property type="nucleotide sequence ID" value="NZ_QKWH01000012.1"/>
</dbReference>
<keyword evidence="2" id="KW-1133">Transmembrane helix</keyword>
<evidence type="ECO:0000313" key="4">
    <source>
        <dbReference type="Proteomes" id="UP000248783"/>
    </source>
</evidence>
<evidence type="ECO:0000256" key="1">
    <source>
        <dbReference type="SAM" id="MobiDB-lite"/>
    </source>
</evidence>